<accession>A0A9P1BFB8</accession>
<feature type="compositionally biased region" description="Basic residues" evidence="1">
    <location>
        <begin position="265"/>
        <end position="275"/>
    </location>
</feature>
<feature type="compositionally biased region" description="Low complexity" evidence="1">
    <location>
        <begin position="373"/>
        <end position="386"/>
    </location>
</feature>
<feature type="compositionally biased region" description="Basic and acidic residues" evidence="1">
    <location>
        <begin position="329"/>
        <end position="358"/>
    </location>
</feature>
<proteinExistence type="predicted"/>
<comment type="caution">
    <text evidence="2">The sequence shown here is derived from an EMBL/GenBank/DDBJ whole genome shotgun (WGS) entry which is preliminary data.</text>
</comment>
<dbReference type="EMBL" id="CAMXCT030000002">
    <property type="protein sequence ID" value="CAL4759581.1"/>
    <property type="molecule type" value="Genomic_DNA"/>
</dbReference>
<evidence type="ECO:0000313" key="3">
    <source>
        <dbReference type="EMBL" id="CAL1125644.1"/>
    </source>
</evidence>
<dbReference type="EMBL" id="CAMXCT020000002">
    <property type="protein sequence ID" value="CAL1125644.1"/>
    <property type="molecule type" value="Genomic_DNA"/>
</dbReference>
<keyword evidence="4" id="KW-1185">Reference proteome</keyword>
<dbReference type="Proteomes" id="UP001152797">
    <property type="component" value="Unassembled WGS sequence"/>
</dbReference>
<sequence length="1200" mass="134183">MLVSMVYNLPGLDWSQPTDHAELFSGGMSVTIGELEAGRRASAYDLNYDSRFMDICSVEGYIVALYQVLNVRVAGGLTLAPVCSSLVWVSRGSTHRSKTSPLGRLSSESVRLGNLMAGRCAIILLIAAARCLFWVLEQPQNSLFELHPMIQRVLAMVSTFRYSIRMGEYGGHSQKPTWLYSSREDISDLASFKPPASMLPLANNEKVELVDKYVDSKGVARVKGSSSMKGSQQYPLLFGRALAKLRTKLGPKIKTDAKRFLRDAKKAKKDGKLKSKPLTQGFSDATAGDADLGQIRAAVCCCLFEFMAPAHSKPAKADQKSKDKKKSAKKDTSKECSKVEKKSKAKDTQGEKAGKGEKIMAAVARASALKKGSSSPTSTTASSAPSHRVNFKQPVYVYGTPQGRGTAALSSPSAVPKETEIPKKSKEPENKEKQKKENKEKMEKKEKKEKQEKKEKKEKKNKKDKKNTDSKDVTKESKEKETKESKEKETKESKENEDEVTAKKRTKESTAETTVPAVPVKRLKEDAGEEKEAPIKKQKAEGDAFEAALEELEVSEDESEEGRQSDNDSEATLPLPGGVDPAEDLGLNRKKFPTSLSSYAQRNKVDLFNLWLQNEKKLEKSTPQTQKLVALIVERTVATTNRAKSGRHGVKRRDMEKDLPSDKVDKLCNRLRSQGLWQWDEDWPQDEEEIWYYPSMKKEFTKEDSTSERMSMRGEAKGFDREFWDSLTTDTGPLVAGALPGLDVQQEKSMADALTGGAAAKAPKAKRAARPDAGSVPVAPTTLKEKAEDCKEDVLKEGSEARKLAISLKGISYGDQLVDDLFSHSSKMEKLYGVATALLATNKPKDEKLQKFIDVYHESATWFEKAKAAAKGLLAGLNKKSRAKAKAKGAAKCWETQTIEGSREVANSQKIEKVMIPVFLPHEILHAVVHAGPDQVKEAVHQHVAKLLSWSMEWAAAGRWPNKGFHDEEFSPKSLRGKFQGQTLANGWRISVRKLGFTPRNLNLDVDKTKNFPELGSVFKGHHVKVILWYLTVKSIEFAETTGAPVLQAGACCIWSLQTAIDKLDHSEIILNEEDSQYVCEYFQAFLLHWQGLFQTYSDMGVCRWKLRPKHHYFEEMMLQVQRTRINPRHLSCWQDESFLGHIKKIAIHCHSSSVLLRIFQRLMINLSNRFEKTRKLTQEVELLGCPKQAPSWKFDQLPL</sequence>
<evidence type="ECO:0000313" key="2">
    <source>
        <dbReference type="EMBL" id="CAI3972269.1"/>
    </source>
</evidence>
<feature type="compositionally biased region" description="Basic and acidic residues" evidence="1">
    <location>
        <begin position="417"/>
        <end position="455"/>
    </location>
</feature>
<feature type="compositionally biased region" description="Basic residues" evidence="1">
    <location>
        <begin position="456"/>
        <end position="465"/>
    </location>
</feature>
<gene>
    <name evidence="2" type="ORF">C1SCF055_LOCUS859</name>
</gene>
<feature type="region of interest" description="Disordered" evidence="1">
    <location>
        <begin position="264"/>
        <end position="285"/>
    </location>
</feature>
<reference evidence="2" key="1">
    <citation type="submission" date="2022-10" db="EMBL/GenBank/DDBJ databases">
        <authorList>
            <person name="Chen Y."/>
            <person name="Dougan E. K."/>
            <person name="Chan C."/>
            <person name="Rhodes N."/>
            <person name="Thang M."/>
        </authorList>
    </citation>
    <scope>NUCLEOTIDE SEQUENCE</scope>
</reference>
<feature type="compositionally biased region" description="Basic and acidic residues" evidence="1">
    <location>
        <begin position="522"/>
        <end position="542"/>
    </location>
</feature>
<feature type="region of interest" description="Disordered" evidence="1">
    <location>
        <begin position="313"/>
        <end position="589"/>
    </location>
</feature>
<dbReference type="OrthoDB" id="409884at2759"/>
<feature type="compositionally biased region" description="Acidic residues" evidence="1">
    <location>
        <begin position="548"/>
        <end position="560"/>
    </location>
</feature>
<dbReference type="EMBL" id="CAMXCT010000002">
    <property type="protein sequence ID" value="CAI3972269.1"/>
    <property type="molecule type" value="Genomic_DNA"/>
</dbReference>
<feature type="compositionally biased region" description="Basic and acidic residues" evidence="1">
    <location>
        <begin position="466"/>
        <end position="494"/>
    </location>
</feature>
<reference evidence="3" key="2">
    <citation type="submission" date="2024-04" db="EMBL/GenBank/DDBJ databases">
        <authorList>
            <person name="Chen Y."/>
            <person name="Shah S."/>
            <person name="Dougan E. K."/>
            <person name="Thang M."/>
            <person name="Chan C."/>
        </authorList>
    </citation>
    <scope>NUCLEOTIDE SEQUENCE [LARGE SCALE GENOMIC DNA]</scope>
</reference>
<dbReference type="AlphaFoldDB" id="A0A9P1BFB8"/>
<name>A0A9P1BFB8_9DINO</name>
<feature type="region of interest" description="Disordered" evidence="1">
    <location>
        <begin position="760"/>
        <end position="780"/>
    </location>
</feature>
<organism evidence="2">
    <name type="scientific">Cladocopium goreaui</name>
    <dbReference type="NCBI Taxonomy" id="2562237"/>
    <lineage>
        <taxon>Eukaryota</taxon>
        <taxon>Sar</taxon>
        <taxon>Alveolata</taxon>
        <taxon>Dinophyceae</taxon>
        <taxon>Suessiales</taxon>
        <taxon>Symbiodiniaceae</taxon>
        <taxon>Cladocopium</taxon>
    </lineage>
</organism>
<protein>
    <submittedName>
        <fullName evidence="2">Uncharacterized protein</fullName>
    </submittedName>
</protein>
<evidence type="ECO:0000313" key="4">
    <source>
        <dbReference type="Proteomes" id="UP001152797"/>
    </source>
</evidence>
<evidence type="ECO:0000256" key="1">
    <source>
        <dbReference type="SAM" id="MobiDB-lite"/>
    </source>
</evidence>